<organism evidence="1 2">
    <name type="scientific">Panagrolaimus davidi</name>
    <dbReference type="NCBI Taxonomy" id="227884"/>
    <lineage>
        <taxon>Eukaryota</taxon>
        <taxon>Metazoa</taxon>
        <taxon>Ecdysozoa</taxon>
        <taxon>Nematoda</taxon>
        <taxon>Chromadorea</taxon>
        <taxon>Rhabditida</taxon>
        <taxon>Tylenchina</taxon>
        <taxon>Panagrolaimomorpha</taxon>
        <taxon>Panagrolaimoidea</taxon>
        <taxon>Panagrolaimidae</taxon>
        <taxon>Panagrolaimus</taxon>
    </lineage>
</organism>
<dbReference type="WBParaSite" id="PDA_v2.g25059.t1">
    <property type="protein sequence ID" value="PDA_v2.g25059.t1"/>
    <property type="gene ID" value="PDA_v2.g25059"/>
</dbReference>
<dbReference type="Proteomes" id="UP000887578">
    <property type="component" value="Unplaced"/>
</dbReference>
<protein>
    <submittedName>
        <fullName evidence="2">Uncharacterized protein</fullName>
    </submittedName>
</protein>
<evidence type="ECO:0000313" key="2">
    <source>
        <dbReference type="WBParaSite" id="PDA_v2.g25059.t1"/>
    </source>
</evidence>
<accession>A0A914Q1N3</accession>
<keyword evidence="1" id="KW-1185">Reference proteome</keyword>
<proteinExistence type="predicted"/>
<name>A0A914Q1N3_9BILA</name>
<reference evidence="2" key="1">
    <citation type="submission" date="2022-11" db="UniProtKB">
        <authorList>
            <consortium name="WormBaseParasite"/>
        </authorList>
    </citation>
    <scope>IDENTIFICATION</scope>
</reference>
<sequence>MDLKHKVGVGSVKNEFEIPRQQKEEEKEPEIMQFKASQKLLDPNQSNLSQVINKFEGCHIEELDSGHKTPEQKLKNVCNQLGFCTRNNPLNYEQFGKYIEEAAKNGSVTAQKHMEIWKNLVVAFEAFEKNDSGGLVCALSKAIRLHPKVVEVPELFIHFIEVEHFYEFL</sequence>
<dbReference type="AlphaFoldDB" id="A0A914Q1N3"/>
<evidence type="ECO:0000313" key="1">
    <source>
        <dbReference type="Proteomes" id="UP000887578"/>
    </source>
</evidence>